<gene>
    <name evidence="2" type="ORF">P167DRAFT_609075</name>
</gene>
<dbReference type="EMBL" id="ML119171">
    <property type="protein sequence ID" value="RPB07968.1"/>
    <property type="molecule type" value="Genomic_DNA"/>
</dbReference>
<feature type="chain" id="PRO_5018123970" description="Osmotin, thaumatin-like protein" evidence="1">
    <location>
        <begin position="23"/>
        <end position="380"/>
    </location>
</feature>
<dbReference type="AlphaFoldDB" id="A0A3N4KER3"/>
<dbReference type="Proteomes" id="UP000277580">
    <property type="component" value="Unassembled WGS sequence"/>
</dbReference>
<organism evidence="2 3">
    <name type="scientific">Morchella conica CCBAS932</name>
    <dbReference type="NCBI Taxonomy" id="1392247"/>
    <lineage>
        <taxon>Eukaryota</taxon>
        <taxon>Fungi</taxon>
        <taxon>Dikarya</taxon>
        <taxon>Ascomycota</taxon>
        <taxon>Pezizomycotina</taxon>
        <taxon>Pezizomycetes</taxon>
        <taxon>Pezizales</taxon>
        <taxon>Morchellaceae</taxon>
        <taxon>Morchella</taxon>
    </lineage>
</organism>
<name>A0A3N4KER3_9PEZI</name>
<keyword evidence="1" id="KW-0732">Signal</keyword>
<proteinExistence type="predicted"/>
<dbReference type="STRING" id="1392247.A0A3N4KER3"/>
<keyword evidence="3" id="KW-1185">Reference proteome</keyword>
<feature type="signal peptide" evidence="1">
    <location>
        <begin position="1"/>
        <end position="22"/>
    </location>
</feature>
<dbReference type="InParanoid" id="A0A3N4KER3"/>
<accession>A0A3N4KER3</accession>
<protein>
    <recommendedName>
        <fullName evidence="4">Osmotin, thaumatin-like protein</fullName>
    </recommendedName>
</protein>
<evidence type="ECO:0008006" key="4">
    <source>
        <dbReference type="Google" id="ProtNLM"/>
    </source>
</evidence>
<sequence length="380" mass="38801">MSFAKSISGVALAIVLLQGAMGNPVSKTTYVYASGTSSPAPSSTTVEYEGQWDACDNTPAPYGCPSSISTSACPSICADYINECGMMYGGCFPDPQCTGGTAWPTFSKPPCPTVSPTSSACPTICADYINDCGQMYGGCFPDPQCTGGTAFPSFSKPPCPTTTTAPPPTITTVPGSTTTCSTFICSDFINSCGRIEGVCLLDPYCTHNGVFPTTYSLSPCTTITETYTPSQTCNTICVDKINSCGQTYGGCFPDPTCTGGTVWPTFTSPACPTGTSSTSVSVTTITPAASPSTTLETDTVTSYTSIAPNTVTVTFTSQTVIIPSSSSAAVVAAGNGTRSGGVSPTVSEQAPQPIFTGEAMRNRMGCGIVAVVVAVVVAFL</sequence>
<evidence type="ECO:0000256" key="1">
    <source>
        <dbReference type="SAM" id="SignalP"/>
    </source>
</evidence>
<evidence type="ECO:0000313" key="2">
    <source>
        <dbReference type="EMBL" id="RPB07968.1"/>
    </source>
</evidence>
<reference evidence="2 3" key="1">
    <citation type="journal article" date="2018" name="Nat. Ecol. Evol.">
        <title>Pezizomycetes genomes reveal the molecular basis of ectomycorrhizal truffle lifestyle.</title>
        <authorList>
            <person name="Murat C."/>
            <person name="Payen T."/>
            <person name="Noel B."/>
            <person name="Kuo A."/>
            <person name="Morin E."/>
            <person name="Chen J."/>
            <person name="Kohler A."/>
            <person name="Krizsan K."/>
            <person name="Balestrini R."/>
            <person name="Da Silva C."/>
            <person name="Montanini B."/>
            <person name="Hainaut M."/>
            <person name="Levati E."/>
            <person name="Barry K.W."/>
            <person name="Belfiori B."/>
            <person name="Cichocki N."/>
            <person name="Clum A."/>
            <person name="Dockter R.B."/>
            <person name="Fauchery L."/>
            <person name="Guy J."/>
            <person name="Iotti M."/>
            <person name="Le Tacon F."/>
            <person name="Lindquist E.A."/>
            <person name="Lipzen A."/>
            <person name="Malagnac F."/>
            <person name="Mello A."/>
            <person name="Molinier V."/>
            <person name="Miyauchi S."/>
            <person name="Poulain J."/>
            <person name="Riccioni C."/>
            <person name="Rubini A."/>
            <person name="Sitrit Y."/>
            <person name="Splivallo R."/>
            <person name="Traeger S."/>
            <person name="Wang M."/>
            <person name="Zifcakova L."/>
            <person name="Wipf D."/>
            <person name="Zambonelli A."/>
            <person name="Paolocci F."/>
            <person name="Nowrousian M."/>
            <person name="Ottonello S."/>
            <person name="Baldrian P."/>
            <person name="Spatafora J.W."/>
            <person name="Henrissat B."/>
            <person name="Nagy L.G."/>
            <person name="Aury J.M."/>
            <person name="Wincker P."/>
            <person name="Grigoriev I.V."/>
            <person name="Bonfante P."/>
            <person name="Martin F.M."/>
        </authorList>
    </citation>
    <scope>NUCLEOTIDE SEQUENCE [LARGE SCALE GENOMIC DNA]</scope>
    <source>
        <strain evidence="2 3">CCBAS932</strain>
    </source>
</reference>
<evidence type="ECO:0000313" key="3">
    <source>
        <dbReference type="Proteomes" id="UP000277580"/>
    </source>
</evidence>
<dbReference type="OrthoDB" id="3924764at2759"/>